<feature type="region of interest" description="Disordered" evidence="1">
    <location>
        <begin position="12"/>
        <end position="42"/>
    </location>
</feature>
<accession>A0A0F9FJK1</accession>
<evidence type="ECO:0000256" key="1">
    <source>
        <dbReference type="SAM" id="MobiDB-lite"/>
    </source>
</evidence>
<dbReference type="SUPFAM" id="SSF49899">
    <property type="entry name" value="Concanavalin A-like lectins/glucanases"/>
    <property type="match status" value="1"/>
</dbReference>
<protein>
    <submittedName>
        <fullName evidence="2">Uncharacterized protein</fullName>
    </submittedName>
</protein>
<reference evidence="2" key="1">
    <citation type="journal article" date="2015" name="Nature">
        <title>Complex archaea that bridge the gap between prokaryotes and eukaryotes.</title>
        <authorList>
            <person name="Spang A."/>
            <person name="Saw J.H."/>
            <person name="Jorgensen S.L."/>
            <person name="Zaremba-Niedzwiedzka K."/>
            <person name="Martijn J."/>
            <person name="Lind A.E."/>
            <person name="van Eijk R."/>
            <person name="Schleper C."/>
            <person name="Guy L."/>
            <person name="Ettema T.J."/>
        </authorList>
    </citation>
    <scope>NUCLEOTIDE SEQUENCE</scope>
</reference>
<dbReference type="EMBL" id="LAZR01023380">
    <property type="protein sequence ID" value="KKL78681.1"/>
    <property type="molecule type" value="Genomic_DNA"/>
</dbReference>
<feature type="compositionally biased region" description="Polar residues" evidence="1">
    <location>
        <begin position="25"/>
        <end position="42"/>
    </location>
</feature>
<gene>
    <name evidence="2" type="ORF">LCGC14_2022430</name>
</gene>
<proteinExistence type="predicted"/>
<dbReference type="InterPro" id="IPR013320">
    <property type="entry name" value="ConA-like_dom_sf"/>
</dbReference>
<feature type="non-terminal residue" evidence="2">
    <location>
        <position position="1"/>
    </location>
</feature>
<name>A0A0F9FJK1_9ZZZZ</name>
<comment type="caution">
    <text evidence="2">The sequence shown here is derived from an EMBL/GenBank/DDBJ whole genome shotgun (WGS) entry which is preliminary data.</text>
</comment>
<evidence type="ECO:0000313" key="2">
    <source>
        <dbReference type="EMBL" id="KKL78681.1"/>
    </source>
</evidence>
<sequence length="244" mass="26193">YRRNPRFPRFKPDANTALWFPGQDDAQSSTIRDRSGNGNDGTLANTTWVQNSKGLWVLDFNGTTSIGTVSDAASIQNIFDGGGTIEAWVNLRNDGENDLGFILDKSANFIKSWTLRVASELAGQVQLVFLCVFDGTGGRWTTPRIVNLDNYCYVAVIYNADATTNNPTVIVDDSIFTVGSGLEEPAAPVGTRVSDAGVDLTIGNVADGSRTTDGAIGLVRASDISRTTGVLQGTYRQERGLFGV</sequence>
<dbReference type="AlphaFoldDB" id="A0A0F9FJK1"/>
<dbReference type="Gene3D" id="2.60.120.200">
    <property type="match status" value="1"/>
</dbReference>
<organism evidence="2">
    <name type="scientific">marine sediment metagenome</name>
    <dbReference type="NCBI Taxonomy" id="412755"/>
    <lineage>
        <taxon>unclassified sequences</taxon>
        <taxon>metagenomes</taxon>
        <taxon>ecological metagenomes</taxon>
    </lineage>
</organism>